<reference evidence="3" key="1">
    <citation type="submission" date="2025-08" db="UniProtKB">
        <authorList>
            <consortium name="RefSeq"/>
        </authorList>
    </citation>
    <scope>IDENTIFICATION</scope>
</reference>
<name>A0ABM1F823_PRICU</name>
<sequence length="262" mass="29197">MLKFGEGSGAFTAVLPSGEPVGYVFSVVIGDQAFGGYFIVRSDMRGSGIGRMLTKRRHEHVGSRNFGINSVMGRVEANKKLGFTVESFMTDVRHYTIDHAKLAASLKLEDDANTIVKPYSEEMLEAVLDYDRSIAGHDRGDYLRPYIQAYKKLTFVTTDAKGKVTGFVIAVNMVGNINYSIYPLYGDTEQVQRQLMRQVLMALPDGSEIGIYTPSDNIPATRMVEALGARTEMFTKRMYTKHEVKLPLEKVASVLNLDLFNI</sequence>
<dbReference type="CDD" id="cd04301">
    <property type="entry name" value="NAT_SF"/>
    <property type="match status" value="1"/>
</dbReference>
<dbReference type="Gene3D" id="3.40.630.90">
    <property type="match status" value="1"/>
</dbReference>
<dbReference type="SUPFAM" id="SSF55729">
    <property type="entry name" value="Acyl-CoA N-acyltransferases (Nat)"/>
    <property type="match status" value="1"/>
</dbReference>
<dbReference type="PROSITE" id="PS51186">
    <property type="entry name" value="GNAT"/>
    <property type="match status" value="2"/>
</dbReference>
<dbReference type="Pfam" id="PF18014">
    <property type="entry name" value="Acetyltransf_18"/>
    <property type="match status" value="1"/>
</dbReference>
<dbReference type="InterPro" id="IPR000182">
    <property type="entry name" value="GNAT_dom"/>
</dbReference>
<dbReference type="Proteomes" id="UP000695022">
    <property type="component" value="Unplaced"/>
</dbReference>
<evidence type="ECO:0000259" key="1">
    <source>
        <dbReference type="PROSITE" id="PS51186"/>
    </source>
</evidence>
<dbReference type="Gene3D" id="3.40.630.30">
    <property type="match status" value="1"/>
</dbReference>
<keyword evidence="2" id="KW-1185">Reference proteome</keyword>
<evidence type="ECO:0000313" key="2">
    <source>
        <dbReference type="Proteomes" id="UP000695022"/>
    </source>
</evidence>
<dbReference type="PANTHER" id="PTHR47237:SF1">
    <property type="entry name" value="SLL0310 PROTEIN"/>
    <property type="match status" value="1"/>
</dbReference>
<feature type="domain" description="N-acetyltransferase" evidence="1">
    <location>
        <begin position="1"/>
        <end position="109"/>
    </location>
</feature>
<accession>A0ABM1F823</accession>
<dbReference type="InterPro" id="IPR041496">
    <property type="entry name" value="YitH/HolE_GNAT"/>
</dbReference>
<dbReference type="PANTHER" id="PTHR47237">
    <property type="entry name" value="SLL0310 PROTEIN"/>
    <property type="match status" value="1"/>
</dbReference>
<gene>
    <name evidence="3" type="primary">LOC106820601</name>
</gene>
<dbReference type="InterPro" id="IPR052729">
    <property type="entry name" value="Acyl/Acetyltrans_Enzymes"/>
</dbReference>
<protein>
    <submittedName>
        <fullName evidence="3">Uncharacterized protein LOC106820601</fullName>
    </submittedName>
</protein>
<feature type="domain" description="N-acetyltransferase" evidence="1">
    <location>
        <begin position="114"/>
        <end position="253"/>
    </location>
</feature>
<dbReference type="RefSeq" id="XP_014680594.1">
    <property type="nucleotide sequence ID" value="XM_014825108.1"/>
</dbReference>
<dbReference type="InterPro" id="IPR016181">
    <property type="entry name" value="Acyl_CoA_acyltransferase"/>
</dbReference>
<evidence type="ECO:0000313" key="3">
    <source>
        <dbReference type="RefSeq" id="XP_014680594.1"/>
    </source>
</evidence>
<proteinExistence type="predicted"/>
<dbReference type="GeneID" id="106820601"/>
<organism evidence="2 3">
    <name type="scientific">Priapulus caudatus</name>
    <name type="common">Priapulid worm</name>
    <dbReference type="NCBI Taxonomy" id="37621"/>
    <lineage>
        <taxon>Eukaryota</taxon>
        <taxon>Metazoa</taxon>
        <taxon>Ecdysozoa</taxon>
        <taxon>Scalidophora</taxon>
        <taxon>Priapulida</taxon>
        <taxon>Priapulimorpha</taxon>
        <taxon>Priapulimorphida</taxon>
        <taxon>Priapulidae</taxon>
        <taxon>Priapulus</taxon>
    </lineage>
</organism>